<dbReference type="AlphaFoldDB" id="A0A2N1M4S6"/>
<organism evidence="1 2">
    <name type="scientific">Rhizophagus irregularis</name>
    <dbReference type="NCBI Taxonomy" id="588596"/>
    <lineage>
        <taxon>Eukaryota</taxon>
        <taxon>Fungi</taxon>
        <taxon>Fungi incertae sedis</taxon>
        <taxon>Mucoromycota</taxon>
        <taxon>Glomeromycotina</taxon>
        <taxon>Glomeromycetes</taxon>
        <taxon>Glomerales</taxon>
        <taxon>Glomeraceae</taxon>
        <taxon>Rhizophagus</taxon>
    </lineage>
</organism>
<dbReference type="VEuPathDB" id="FungiDB:RhiirFUN_021602"/>
<dbReference type="Proteomes" id="UP000233469">
    <property type="component" value="Unassembled WGS sequence"/>
</dbReference>
<dbReference type="VEuPathDB" id="FungiDB:RhiirA1_478570"/>
<dbReference type="VEuPathDB" id="FungiDB:FUN_022039"/>
<evidence type="ECO:0000313" key="2">
    <source>
        <dbReference type="Proteomes" id="UP000233469"/>
    </source>
</evidence>
<evidence type="ECO:0000313" key="1">
    <source>
        <dbReference type="EMBL" id="PKK56657.1"/>
    </source>
</evidence>
<gene>
    <name evidence="1" type="ORF">RhiirC2_799569</name>
</gene>
<comment type="caution">
    <text evidence="1">The sequence shown here is derived from an EMBL/GenBank/DDBJ whole genome shotgun (WGS) entry which is preliminary data.</text>
</comment>
<sequence length="351" mass="41488">MRRQMKQKLTMMNQIIMKTDYLIPNENLLNEILNDENDEEIDYEDYFNDEILNDIHAAQIILGCHNYNLGCHNSFDSNNGTLNEEEPDKIVDKALNSEQVPSMSGVFAPYFENFTSALLFCWIQKHNISTQAYDELVDIIRHPQFKREDVVTNIRQFRKYRQRLPLLPIKTQKIHISSQKMPSTSQNIKEMYYLFITDIIWHSLNNPSLFSKMYFRPGQIVKRNRELWHGTIWKESPRFGHASFQMNGTTYNCGEFIVYKESITRNNFGRILAIVDTDGKLKVLVQRIIQFAELPTNLQSRNRRERSYNEVWLLDQEMENAIIIIELQKIVRLATIIILYNEDNINTVRPP</sequence>
<protein>
    <submittedName>
        <fullName evidence="1">Uncharacterized protein</fullName>
    </submittedName>
</protein>
<reference evidence="1 2" key="2">
    <citation type="submission" date="2017-10" db="EMBL/GenBank/DDBJ databases">
        <title>Extensive intraspecific genome diversity in a model arbuscular mycorrhizal fungus.</title>
        <authorList>
            <person name="Chen E.C.H."/>
            <person name="Morin E."/>
            <person name="Baudet D."/>
            <person name="Noel J."/>
            <person name="Ndikumana S."/>
            <person name="Charron P."/>
            <person name="St-Onge C."/>
            <person name="Giorgi J."/>
            <person name="Grigoriev I.V."/>
            <person name="Roux C."/>
            <person name="Martin F.M."/>
            <person name="Corradi N."/>
        </authorList>
    </citation>
    <scope>NUCLEOTIDE SEQUENCE [LARGE SCALE GENOMIC DNA]</scope>
    <source>
        <strain evidence="1 2">C2</strain>
    </source>
</reference>
<name>A0A2N1M4S6_9GLOM</name>
<accession>A0A2N1M4S6</accession>
<proteinExistence type="predicted"/>
<reference evidence="1 2" key="1">
    <citation type="submission" date="2016-04" db="EMBL/GenBank/DDBJ databases">
        <title>Genome analyses suggest a sexual origin of heterokaryosis in a supposedly ancient asexual fungus.</title>
        <authorList>
            <person name="Ropars J."/>
            <person name="Sedzielewska K."/>
            <person name="Noel J."/>
            <person name="Charron P."/>
            <person name="Farinelli L."/>
            <person name="Marton T."/>
            <person name="Kruger M."/>
            <person name="Pelin A."/>
            <person name="Brachmann A."/>
            <person name="Corradi N."/>
        </authorList>
    </citation>
    <scope>NUCLEOTIDE SEQUENCE [LARGE SCALE GENOMIC DNA]</scope>
    <source>
        <strain evidence="1 2">C2</strain>
    </source>
</reference>
<dbReference type="EMBL" id="LLXL01005315">
    <property type="protein sequence ID" value="PKK56657.1"/>
    <property type="molecule type" value="Genomic_DNA"/>
</dbReference>